<dbReference type="PANTHER" id="PTHR30349:SF41">
    <property type="entry name" value="INTEGRASE_RECOMBINASE PROTEIN MJ0367-RELATED"/>
    <property type="match status" value="1"/>
</dbReference>
<dbReference type="Gene3D" id="1.10.443.10">
    <property type="entry name" value="Intergrase catalytic core"/>
    <property type="match status" value="1"/>
</dbReference>
<gene>
    <name evidence="8" type="ORF">RDV84_23305</name>
</gene>
<keyword evidence="3 5" id="KW-0238">DNA-binding</keyword>
<feature type="domain" description="Core-binding (CB)" evidence="7">
    <location>
        <begin position="56"/>
        <end position="135"/>
    </location>
</feature>
<dbReference type="Proteomes" id="UP001229313">
    <property type="component" value="Chromosome"/>
</dbReference>
<name>A0ABY9P719_9GAMM</name>
<protein>
    <submittedName>
        <fullName evidence="8">Tyrosine-type recombinase/integrase</fullName>
    </submittedName>
</protein>
<keyword evidence="2" id="KW-0229">DNA integration</keyword>
<keyword evidence="4" id="KW-0233">DNA recombination</keyword>
<evidence type="ECO:0000313" key="8">
    <source>
        <dbReference type="EMBL" id="WMT02855.1"/>
    </source>
</evidence>
<evidence type="ECO:0000259" key="6">
    <source>
        <dbReference type="PROSITE" id="PS51898"/>
    </source>
</evidence>
<dbReference type="PROSITE" id="PS51898">
    <property type="entry name" value="TYR_RECOMBINASE"/>
    <property type="match status" value="1"/>
</dbReference>
<dbReference type="PANTHER" id="PTHR30349">
    <property type="entry name" value="PHAGE INTEGRASE-RELATED"/>
    <property type="match status" value="1"/>
</dbReference>
<keyword evidence="9" id="KW-1185">Reference proteome</keyword>
<proteinExistence type="inferred from homology"/>
<dbReference type="InterPro" id="IPR010998">
    <property type="entry name" value="Integrase_recombinase_N"/>
</dbReference>
<dbReference type="EMBL" id="CP133568">
    <property type="protein sequence ID" value="WMT02855.1"/>
    <property type="molecule type" value="Genomic_DNA"/>
</dbReference>
<dbReference type="InterPro" id="IPR002104">
    <property type="entry name" value="Integrase_catalytic"/>
</dbReference>
<sequence>MANVKQRGNAWQLSWSEGGRQYRRSLGPITAGEAAKICSAKEAELTHGVRIIAKLPTLQDFMTAYTEWYVASHPTTKAQFRSEIKQLLERFGHRQIDSIRPTEIEQWKADRLKVRARETVGKELRRFRAALNCGIQWEEIDCNPFAKVSAPRGTRSVAVKFYTAAQVRMLHKKADRGALWLLMACTGLRRGEAVKASKSRDVVRVGKQWRLRIESTPDESGEGRTKSGKWREVPLNARALEALAALPDRIAECHPDTLSDWFAADAKALKLGGTLHRLRHTFCAHLVMAGVPLRRVQLLAGHADYKTTEIYAHLAPEGAKGAVDKLRF</sequence>
<dbReference type="InterPro" id="IPR004107">
    <property type="entry name" value="Integrase_SAM-like_N"/>
</dbReference>
<dbReference type="RefSeq" id="WP_309151791.1">
    <property type="nucleotide sequence ID" value="NZ_CP133568.1"/>
</dbReference>
<dbReference type="PROSITE" id="PS51900">
    <property type="entry name" value="CB"/>
    <property type="match status" value="1"/>
</dbReference>
<dbReference type="InterPro" id="IPR044068">
    <property type="entry name" value="CB"/>
</dbReference>
<evidence type="ECO:0000256" key="5">
    <source>
        <dbReference type="PROSITE-ProRule" id="PRU01248"/>
    </source>
</evidence>
<reference evidence="8 9" key="1">
    <citation type="submission" date="2023-08" db="EMBL/GenBank/DDBJ databases">
        <title>The whole genome sequence of Lysobacter yananisis.</title>
        <authorList>
            <person name="Sun H."/>
        </authorList>
    </citation>
    <scope>NUCLEOTIDE SEQUENCE [LARGE SCALE GENOMIC DNA]</scope>
    <source>
        <strain evidence="8 9">SNNU513</strain>
    </source>
</reference>
<evidence type="ECO:0000256" key="4">
    <source>
        <dbReference type="ARBA" id="ARBA00023172"/>
    </source>
</evidence>
<accession>A0ABY9P719</accession>
<evidence type="ECO:0000256" key="3">
    <source>
        <dbReference type="ARBA" id="ARBA00023125"/>
    </source>
</evidence>
<dbReference type="SUPFAM" id="SSF56349">
    <property type="entry name" value="DNA breaking-rejoining enzymes"/>
    <property type="match status" value="1"/>
</dbReference>
<dbReference type="Pfam" id="PF00589">
    <property type="entry name" value="Phage_integrase"/>
    <property type="match status" value="1"/>
</dbReference>
<dbReference type="InterPro" id="IPR011010">
    <property type="entry name" value="DNA_brk_join_enz"/>
</dbReference>
<comment type="similarity">
    <text evidence="1">Belongs to the 'phage' integrase family.</text>
</comment>
<evidence type="ECO:0000256" key="1">
    <source>
        <dbReference type="ARBA" id="ARBA00008857"/>
    </source>
</evidence>
<dbReference type="InterPro" id="IPR050090">
    <property type="entry name" value="Tyrosine_recombinase_XerCD"/>
</dbReference>
<evidence type="ECO:0000256" key="2">
    <source>
        <dbReference type="ARBA" id="ARBA00022908"/>
    </source>
</evidence>
<dbReference type="InterPro" id="IPR013762">
    <property type="entry name" value="Integrase-like_cat_sf"/>
</dbReference>
<feature type="domain" description="Tyr recombinase" evidence="6">
    <location>
        <begin position="157"/>
        <end position="324"/>
    </location>
</feature>
<organism evidence="8 9">
    <name type="scientific">Lysobacter yananisis</name>
    <dbReference type="NCBI Taxonomy" id="1003114"/>
    <lineage>
        <taxon>Bacteria</taxon>
        <taxon>Pseudomonadati</taxon>
        <taxon>Pseudomonadota</taxon>
        <taxon>Gammaproteobacteria</taxon>
        <taxon>Lysobacterales</taxon>
        <taxon>Lysobacteraceae</taxon>
        <taxon>Lysobacter</taxon>
    </lineage>
</organism>
<evidence type="ECO:0000259" key="7">
    <source>
        <dbReference type="PROSITE" id="PS51900"/>
    </source>
</evidence>
<dbReference type="Gene3D" id="1.10.150.130">
    <property type="match status" value="1"/>
</dbReference>
<dbReference type="Pfam" id="PF14659">
    <property type="entry name" value="Phage_int_SAM_3"/>
    <property type="match status" value="1"/>
</dbReference>
<evidence type="ECO:0000313" key="9">
    <source>
        <dbReference type="Proteomes" id="UP001229313"/>
    </source>
</evidence>